<feature type="non-terminal residue" evidence="1">
    <location>
        <position position="104"/>
    </location>
</feature>
<sequence length="104" mass="11771">MIRDWLVVVLRRVSKIVETLDEITCFAFSSSDASDPDDHVGFDLPRWLRLPQLVTVIHTQQAQVPPATATQKFRLGDNSTFKEVSVFSDTMHEIDGGTVLHSFR</sequence>
<keyword evidence="2" id="KW-1185">Reference proteome</keyword>
<evidence type="ECO:0000313" key="2">
    <source>
        <dbReference type="Proteomes" id="UP000274822"/>
    </source>
</evidence>
<proteinExistence type="predicted"/>
<dbReference type="EMBL" id="RBNJ01001548">
    <property type="protein sequence ID" value="RUS33050.1"/>
    <property type="molecule type" value="Genomic_DNA"/>
</dbReference>
<evidence type="ECO:0000313" key="1">
    <source>
        <dbReference type="EMBL" id="RUS33050.1"/>
    </source>
</evidence>
<organism evidence="1 2">
    <name type="scientific">Jimgerdemannia flammicorona</name>
    <dbReference type="NCBI Taxonomy" id="994334"/>
    <lineage>
        <taxon>Eukaryota</taxon>
        <taxon>Fungi</taxon>
        <taxon>Fungi incertae sedis</taxon>
        <taxon>Mucoromycota</taxon>
        <taxon>Mucoromycotina</taxon>
        <taxon>Endogonomycetes</taxon>
        <taxon>Endogonales</taxon>
        <taxon>Endogonaceae</taxon>
        <taxon>Jimgerdemannia</taxon>
    </lineage>
</organism>
<comment type="caution">
    <text evidence="1">The sequence shown here is derived from an EMBL/GenBank/DDBJ whole genome shotgun (WGS) entry which is preliminary data.</text>
</comment>
<gene>
    <name evidence="1" type="ORF">BC938DRAFT_473330</name>
</gene>
<protein>
    <submittedName>
        <fullName evidence="1">Uncharacterized protein</fullName>
    </submittedName>
</protein>
<reference evidence="1 2" key="1">
    <citation type="journal article" date="2018" name="New Phytol.">
        <title>Phylogenomics of Endogonaceae and evolution of mycorrhizas within Mucoromycota.</title>
        <authorList>
            <person name="Chang Y."/>
            <person name="Desiro A."/>
            <person name="Na H."/>
            <person name="Sandor L."/>
            <person name="Lipzen A."/>
            <person name="Clum A."/>
            <person name="Barry K."/>
            <person name="Grigoriev I.V."/>
            <person name="Martin F.M."/>
            <person name="Stajich J.E."/>
            <person name="Smith M.E."/>
            <person name="Bonito G."/>
            <person name="Spatafora J.W."/>
        </authorList>
    </citation>
    <scope>NUCLEOTIDE SEQUENCE [LARGE SCALE GENOMIC DNA]</scope>
    <source>
        <strain evidence="1 2">AD002</strain>
    </source>
</reference>
<dbReference type="Proteomes" id="UP000274822">
    <property type="component" value="Unassembled WGS sequence"/>
</dbReference>
<name>A0A433QTD6_9FUNG</name>
<dbReference type="AlphaFoldDB" id="A0A433QTD6"/>
<accession>A0A433QTD6</accession>